<reference evidence="3 4" key="3">
    <citation type="journal article" date="2017" name="G3 (Bethesda)">
        <title>Comparative analysis highlights variable genome content of wheat rusts and divergence of the mating loci.</title>
        <authorList>
            <person name="Cuomo C.A."/>
            <person name="Bakkeren G."/>
            <person name="Khalil H.B."/>
            <person name="Panwar V."/>
            <person name="Joly D."/>
            <person name="Linning R."/>
            <person name="Sakthikumar S."/>
            <person name="Song X."/>
            <person name="Adiconis X."/>
            <person name="Fan L."/>
            <person name="Goldberg J.M."/>
            <person name="Levin J.Z."/>
            <person name="Young S."/>
            <person name="Zeng Q."/>
            <person name="Anikster Y."/>
            <person name="Bruce M."/>
            <person name="Wang M."/>
            <person name="Yin C."/>
            <person name="McCallum B."/>
            <person name="Szabo L.J."/>
            <person name="Hulbert S."/>
            <person name="Chen X."/>
            <person name="Fellers J.P."/>
        </authorList>
    </citation>
    <scope>NUCLEOTIDE SEQUENCE</scope>
    <source>
        <strain evidence="3">isolate 1-1 / race 1 (BBBD)</strain>
        <strain evidence="4">Isolate 1-1 / race 1 (BBBD)</strain>
    </source>
</reference>
<reference evidence="2" key="2">
    <citation type="submission" date="2016-05" db="EMBL/GenBank/DDBJ databases">
        <title>Comparative analysis highlights variable genome content of wheat rusts and divergence of the mating loci.</title>
        <authorList>
            <person name="Cuomo C.A."/>
            <person name="Bakkeren G."/>
            <person name="Szabo L."/>
            <person name="Khalil H."/>
            <person name="Joly D."/>
            <person name="Goldberg J."/>
            <person name="Young S."/>
            <person name="Zeng Q."/>
            <person name="Fellers J."/>
        </authorList>
    </citation>
    <scope>NUCLEOTIDE SEQUENCE [LARGE SCALE GENOMIC DNA]</scope>
    <source>
        <strain evidence="2">1-1 BBBD Race 1</strain>
    </source>
</reference>
<keyword evidence="4" id="KW-1185">Reference proteome</keyword>
<evidence type="ECO:0000313" key="3">
    <source>
        <dbReference type="EnsemblFungi" id="PTTG_25943-t43_1-p1"/>
    </source>
</evidence>
<protein>
    <submittedName>
        <fullName evidence="2 3">Uncharacterized protein</fullName>
    </submittedName>
</protein>
<reference evidence="2" key="1">
    <citation type="submission" date="2009-11" db="EMBL/GenBank/DDBJ databases">
        <authorList>
            <consortium name="The Broad Institute Genome Sequencing Platform"/>
            <person name="Ward D."/>
            <person name="Feldgarden M."/>
            <person name="Earl A."/>
            <person name="Young S.K."/>
            <person name="Zeng Q."/>
            <person name="Koehrsen M."/>
            <person name="Alvarado L."/>
            <person name="Berlin A."/>
            <person name="Bochicchio J."/>
            <person name="Borenstein D."/>
            <person name="Chapman S.B."/>
            <person name="Chen Z."/>
            <person name="Engels R."/>
            <person name="Freedman E."/>
            <person name="Gellesch M."/>
            <person name="Goldberg J."/>
            <person name="Griggs A."/>
            <person name="Gujja S."/>
            <person name="Heilman E."/>
            <person name="Heiman D."/>
            <person name="Hepburn T."/>
            <person name="Howarth C."/>
            <person name="Jen D."/>
            <person name="Larson L."/>
            <person name="Lewis B."/>
            <person name="Mehta T."/>
            <person name="Park D."/>
            <person name="Pearson M."/>
            <person name="Roberts A."/>
            <person name="Saif S."/>
            <person name="Shea T."/>
            <person name="Shenoy N."/>
            <person name="Sisk P."/>
            <person name="Stolte C."/>
            <person name="Sykes S."/>
            <person name="Thomson T."/>
            <person name="Walk T."/>
            <person name="White J."/>
            <person name="Yandava C."/>
            <person name="Izard J."/>
            <person name="Baranova O.V."/>
            <person name="Blanton J.M."/>
            <person name="Tanner A.C."/>
            <person name="Dewhirst F.E."/>
            <person name="Haas B."/>
            <person name="Nusbaum C."/>
            <person name="Birren B."/>
        </authorList>
    </citation>
    <scope>NUCLEOTIDE SEQUENCE [LARGE SCALE GENOMIC DNA]</scope>
    <source>
        <strain evidence="2">1-1 BBBD Race 1</strain>
    </source>
</reference>
<dbReference type="VEuPathDB" id="FungiDB:PTTG_25943"/>
<reference evidence="3" key="4">
    <citation type="submission" date="2025-05" db="UniProtKB">
        <authorList>
            <consortium name="EnsemblFungi"/>
        </authorList>
    </citation>
    <scope>IDENTIFICATION</scope>
    <source>
        <strain evidence="3">isolate 1-1 / race 1 (BBBD)</strain>
    </source>
</reference>
<name>A0A180GYA7_PUCT1</name>
<evidence type="ECO:0000256" key="1">
    <source>
        <dbReference type="SAM" id="MobiDB-lite"/>
    </source>
</evidence>
<evidence type="ECO:0000313" key="2">
    <source>
        <dbReference type="EMBL" id="OAV97720.1"/>
    </source>
</evidence>
<feature type="region of interest" description="Disordered" evidence="1">
    <location>
        <begin position="95"/>
        <end position="115"/>
    </location>
</feature>
<dbReference type="EnsemblFungi" id="PTTG_25943-t43_1">
    <property type="protein sequence ID" value="PTTG_25943-t43_1-p1"/>
    <property type="gene ID" value="PTTG_25943"/>
</dbReference>
<accession>A0A180GYA7</accession>
<organism evidence="2">
    <name type="scientific">Puccinia triticina (isolate 1-1 / race 1 (BBBD))</name>
    <name type="common">Brown leaf rust fungus</name>
    <dbReference type="NCBI Taxonomy" id="630390"/>
    <lineage>
        <taxon>Eukaryota</taxon>
        <taxon>Fungi</taxon>
        <taxon>Dikarya</taxon>
        <taxon>Basidiomycota</taxon>
        <taxon>Pucciniomycotina</taxon>
        <taxon>Pucciniomycetes</taxon>
        <taxon>Pucciniales</taxon>
        <taxon>Pucciniaceae</taxon>
        <taxon>Puccinia</taxon>
    </lineage>
</organism>
<dbReference type="EMBL" id="ADAS02000011">
    <property type="protein sequence ID" value="OAV97720.1"/>
    <property type="molecule type" value="Genomic_DNA"/>
</dbReference>
<evidence type="ECO:0000313" key="4">
    <source>
        <dbReference type="Proteomes" id="UP000005240"/>
    </source>
</evidence>
<dbReference type="AlphaFoldDB" id="A0A180GYA7"/>
<gene>
    <name evidence="2" type="ORF">PTTG_25943</name>
</gene>
<feature type="non-terminal residue" evidence="2">
    <location>
        <position position="1"/>
    </location>
</feature>
<dbReference type="Proteomes" id="UP000005240">
    <property type="component" value="Unassembled WGS sequence"/>
</dbReference>
<proteinExistence type="predicted"/>
<sequence length="166" mass="18567">PRLEPGFVSADKLTATGLYRPVSHLLRHLTQGKDRKRLPAICQEVQDTLGPQREARVEGGLSGCQVVHESLPLRPVTSLAHQHSSWSTLENATAVHESNPPLPPTTYTSTGIGQLPREETRNRLWPRPSNPPHPPPALLLSSSLTAQCSHRRSHFLDHYQLRRPRK</sequence>